<accession>A0A3D9G062</accession>
<organism evidence="3 4">
    <name type="scientific">Flavobacterium cutihirudinis</name>
    <dbReference type="NCBI Taxonomy" id="1265740"/>
    <lineage>
        <taxon>Bacteria</taxon>
        <taxon>Pseudomonadati</taxon>
        <taxon>Bacteroidota</taxon>
        <taxon>Flavobacteriia</taxon>
        <taxon>Flavobacteriales</taxon>
        <taxon>Flavobacteriaceae</taxon>
        <taxon>Flavobacterium</taxon>
    </lineage>
</organism>
<feature type="signal peptide" evidence="2">
    <location>
        <begin position="1"/>
        <end position="29"/>
    </location>
</feature>
<evidence type="ECO:0008006" key="5">
    <source>
        <dbReference type="Google" id="ProtNLM"/>
    </source>
</evidence>
<keyword evidence="4" id="KW-1185">Reference proteome</keyword>
<evidence type="ECO:0000313" key="3">
    <source>
        <dbReference type="EMBL" id="RED26574.1"/>
    </source>
</evidence>
<evidence type="ECO:0000313" key="4">
    <source>
        <dbReference type="Proteomes" id="UP000257004"/>
    </source>
</evidence>
<dbReference type="EMBL" id="QRDQ01000007">
    <property type="protein sequence ID" value="RED26574.1"/>
    <property type="molecule type" value="Genomic_DNA"/>
</dbReference>
<dbReference type="PROSITE" id="PS51257">
    <property type="entry name" value="PROKAR_LIPOPROTEIN"/>
    <property type="match status" value="1"/>
</dbReference>
<evidence type="ECO:0000256" key="1">
    <source>
        <dbReference type="SAM" id="MobiDB-lite"/>
    </source>
</evidence>
<comment type="caution">
    <text evidence="3">The sequence shown here is derived from an EMBL/GenBank/DDBJ whole genome shotgun (WGS) entry which is preliminary data.</text>
</comment>
<dbReference type="RefSeq" id="WP_115886656.1">
    <property type="nucleotide sequence ID" value="NZ_QRDQ01000007.1"/>
</dbReference>
<feature type="chain" id="PRO_5017714815" description="Quinol oxidase subunit 4" evidence="2">
    <location>
        <begin position="30"/>
        <end position="63"/>
    </location>
</feature>
<feature type="compositionally biased region" description="Low complexity" evidence="1">
    <location>
        <begin position="26"/>
        <end position="56"/>
    </location>
</feature>
<dbReference type="AlphaFoldDB" id="A0A3D9G062"/>
<sequence length="63" mass="6603">MQALKHTKIAAIALFLALSVVSCSTHVHTTGPTKTKKVPPGQAKKMSGSKSAKAYAPGQQKKN</sequence>
<gene>
    <name evidence="3" type="ORF">BD847_0493</name>
</gene>
<protein>
    <recommendedName>
        <fullName evidence="5">Quinol oxidase subunit 4</fullName>
    </recommendedName>
</protein>
<proteinExistence type="predicted"/>
<evidence type="ECO:0000256" key="2">
    <source>
        <dbReference type="SAM" id="SignalP"/>
    </source>
</evidence>
<reference evidence="3 4" key="1">
    <citation type="submission" date="2018-07" db="EMBL/GenBank/DDBJ databases">
        <title>Genomic Encyclopedia of Archaeal and Bacterial Type Strains, Phase II (KMG-II): from individual species to whole genera.</title>
        <authorList>
            <person name="Goeker M."/>
        </authorList>
    </citation>
    <scope>NUCLEOTIDE SEQUENCE [LARGE SCALE GENOMIC DNA]</scope>
    <source>
        <strain evidence="3 4">DSM 25795</strain>
    </source>
</reference>
<name>A0A3D9G062_9FLAO</name>
<dbReference type="Proteomes" id="UP000257004">
    <property type="component" value="Unassembled WGS sequence"/>
</dbReference>
<keyword evidence="2" id="KW-0732">Signal</keyword>
<feature type="region of interest" description="Disordered" evidence="1">
    <location>
        <begin position="26"/>
        <end position="63"/>
    </location>
</feature>